<dbReference type="InterPro" id="IPR051167">
    <property type="entry name" value="Prolyl_oligopep/macrocyclase"/>
</dbReference>
<keyword evidence="5 9" id="KW-0378">Hydrolase</keyword>
<dbReference type="Gene3D" id="2.130.10.120">
    <property type="entry name" value="Prolyl oligopeptidase, N-terminal domain"/>
    <property type="match status" value="1"/>
</dbReference>
<gene>
    <name evidence="13" type="ORF">MVES_000439</name>
</gene>
<name>A0A2N1JFP5_9BASI</name>
<protein>
    <recommendedName>
        <fullName evidence="9">Prolyl endopeptidase</fullName>
        <ecNumber evidence="9">3.4.21.-</ecNumber>
    </recommendedName>
</protein>
<organism evidence="13 14">
    <name type="scientific">Malassezia vespertilionis</name>
    <dbReference type="NCBI Taxonomy" id="2020962"/>
    <lineage>
        <taxon>Eukaryota</taxon>
        <taxon>Fungi</taxon>
        <taxon>Dikarya</taxon>
        <taxon>Basidiomycota</taxon>
        <taxon>Ustilaginomycotina</taxon>
        <taxon>Malasseziomycetes</taxon>
        <taxon>Malasseziales</taxon>
        <taxon>Malasseziaceae</taxon>
        <taxon>Malassezia</taxon>
    </lineage>
</organism>
<dbReference type="FunFam" id="2.130.10.120:FF:000001">
    <property type="entry name" value="Prolyl endopeptidase"/>
    <property type="match status" value="1"/>
</dbReference>
<dbReference type="SUPFAM" id="SSF50993">
    <property type="entry name" value="Peptidase/esterase 'gauge' domain"/>
    <property type="match status" value="1"/>
</dbReference>
<evidence type="ECO:0000256" key="5">
    <source>
        <dbReference type="ARBA" id="ARBA00022801"/>
    </source>
</evidence>
<dbReference type="PANTHER" id="PTHR42881">
    <property type="entry name" value="PROLYL ENDOPEPTIDASE"/>
    <property type="match status" value="1"/>
</dbReference>
<dbReference type="GO" id="GO:0070012">
    <property type="term" value="F:oligopeptidase activity"/>
    <property type="evidence" value="ECO:0007669"/>
    <property type="project" value="TreeGrafter"/>
</dbReference>
<dbReference type="Proteomes" id="UP000232875">
    <property type="component" value="Unassembled WGS sequence"/>
</dbReference>
<dbReference type="PANTHER" id="PTHR42881:SF2">
    <property type="entry name" value="PROLYL ENDOPEPTIDASE"/>
    <property type="match status" value="1"/>
</dbReference>
<dbReference type="InterPro" id="IPR002470">
    <property type="entry name" value="Peptidase_S9A"/>
</dbReference>
<keyword evidence="14" id="KW-1185">Reference proteome</keyword>
<evidence type="ECO:0000256" key="4">
    <source>
        <dbReference type="ARBA" id="ARBA00022670"/>
    </source>
</evidence>
<dbReference type="OrthoDB" id="248387at2759"/>
<dbReference type="Gene3D" id="3.40.50.1820">
    <property type="entry name" value="alpha/beta hydrolase"/>
    <property type="match status" value="1"/>
</dbReference>
<comment type="subunit">
    <text evidence="3">Monomer.</text>
</comment>
<evidence type="ECO:0000259" key="11">
    <source>
        <dbReference type="Pfam" id="PF00326"/>
    </source>
</evidence>
<evidence type="ECO:0000256" key="8">
    <source>
        <dbReference type="ARBA" id="ARBA00048461"/>
    </source>
</evidence>
<evidence type="ECO:0000256" key="7">
    <source>
        <dbReference type="ARBA" id="ARBA00047591"/>
    </source>
</evidence>
<dbReference type="Pfam" id="PF02897">
    <property type="entry name" value="Peptidase_S9_N"/>
    <property type="match status" value="1"/>
</dbReference>
<dbReference type="GO" id="GO:0005829">
    <property type="term" value="C:cytosol"/>
    <property type="evidence" value="ECO:0007669"/>
    <property type="project" value="TreeGrafter"/>
</dbReference>
<dbReference type="Pfam" id="PF00326">
    <property type="entry name" value="Peptidase_S9"/>
    <property type="match status" value="1"/>
</dbReference>
<evidence type="ECO:0000313" key="13">
    <source>
        <dbReference type="EMBL" id="PKI85371.1"/>
    </source>
</evidence>
<comment type="catalytic activity">
    <reaction evidence="8">
        <text>a monoacylglycerol + H2O = glycerol + a fatty acid + H(+)</text>
        <dbReference type="Rhea" id="RHEA:15245"/>
        <dbReference type="ChEBI" id="CHEBI:15377"/>
        <dbReference type="ChEBI" id="CHEBI:15378"/>
        <dbReference type="ChEBI" id="CHEBI:17408"/>
        <dbReference type="ChEBI" id="CHEBI:17754"/>
        <dbReference type="ChEBI" id="CHEBI:28868"/>
    </reaction>
</comment>
<accession>A0A2N1JFP5</accession>
<evidence type="ECO:0000256" key="10">
    <source>
        <dbReference type="SAM" id="MobiDB-lite"/>
    </source>
</evidence>
<feature type="domain" description="Peptidase S9 prolyl oligopeptidase catalytic" evidence="11">
    <location>
        <begin position="542"/>
        <end position="739"/>
    </location>
</feature>
<dbReference type="EMBL" id="KZ454987">
    <property type="protein sequence ID" value="PKI85371.1"/>
    <property type="molecule type" value="Genomic_DNA"/>
</dbReference>
<dbReference type="InterPro" id="IPR029058">
    <property type="entry name" value="AB_hydrolase_fold"/>
</dbReference>
<sequence length="746" mass="82907">MTSTRSHHWTPQAHPYPAARRSDAKTEYNSKAHSSVTVPEPYDWLETPSSQSKETAEWAQAQEAYTKSFLDLCTDKDILRERIEQNWDFARASAPSKKGDGRFYYSYNSGLAPQSEIYCATLDEINAAQKDEKQRAGQVFFNTNVLSDDGTVALTSMAFSESGEYFAYGVSVSGSDWFKVYVRRTDAPLVSNDGTEGGGDRLPDVLENIKFSGVTWTHDNKGVFYQQFPAVSQADKGTETDANQDAQLFYHYLGQPQSQDTLIVSKDKKLPSSMWHTEVSDDGKWLLLENSKDTDTKHRYYMASLDQGIRSDMRWIPVTTEFKHMLGYITNNANRFYFLTNKDAPNYRIVYADIDPDAAQAVEHVTDLGGGVDKFVDLVPEDKDAILTSAKVVAQNKLLVTLSRDVKDELWLFDLDSGKRIMQLLPDLVGTISQVTGRREDSESFVSTMSFANPGMIERISWESEENAQVATPPASVKVYSTTHVAGIRPENFVSRQVFFQSKDGTRIPMFLTYSRDLPLDGTAPALVYFYGGFNIPITPVFSPSMMTWVASYRGVLAFVNARGGGEYGDKWHEAGSLLQKQNVFDDILAGTKWLHENNYAAKGKIIVTGGSNGGLGTAAVVNQCTDEHGIGAAIADVGVHDMLKFPLWTIGKAWCADYGNPQEDAAAFDYNYAYSPLHNVKGDKVYPTVVLACADHDDRVVPAHSFKLAAEMQYQLKDNPNPLLLRVEIDAGHGAGKMKVCIPVH</sequence>
<dbReference type="AlphaFoldDB" id="A0A2N1JFP5"/>
<dbReference type="GO" id="GO:0006508">
    <property type="term" value="P:proteolysis"/>
    <property type="evidence" value="ECO:0007669"/>
    <property type="project" value="UniProtKB-KW"/>
</dbReference>
<keyword evidence="4 9" id="KW-0645">Protease</keyword>
<dbReference type="SUPFAM" id="SSF53474">
    <property type="entry name" value="alpha/beta-Hydrolases"/>
    <property type="match status" value="1"/>
</dbReference>
<dbReference type="InterPro" id="IPR023302">
    <property type="entry name" value="Pept_S9A_N"/>
</dbReference>
<dbReference type="GO" id="GO:0004252">
    <property type="term" value="F:serine-type endopeptidase activity"/>
    <property type="evidence" value="ECO:0007669"/>
    <property type="project" value="UniProtKB-UniRule"/>
</dbReference>
<dbReference type="PRINTS" id="PR00862">
    <property type="entry name" value="PROLIGOPTASE"/>
</dbReference>
<feature type="region of interest" description="Disordered" evidence="10">
    <location>
        <begin position="1"/>
        <end position="34"/>
    </location>
</feature>
<dbReference type="EC" id="3.4.21.-" evidence="9"/>
<reference evidence="13 14" key="1">
    <citation type="submission" date="2017-10" db="EMBL/GenBank/DDBJ databases">
        <title>A novel species of cold-tolerant Malassezia isolated from bats.</title>
        <authorList>
            <person name="Lorch J.M."/>
            <person name="Palmer J.M."/>
            <person name="Vanderwolf K.J."/>
            <person name="Schmidt K.Z."/>
            <person name="Verant M.L."/>
            <person name="Weller T.J."/>
            <person name="Blehert D.S."/>
        </authorList>
    </citation>
    <scope>NUCLEOTIDE SEQUENCE [LARGE SCALE GENOMIC DNA]</scope>
    <source>
        <strain evidence="13 14">NWHC:44797-103</strain>
    </source>
</reference>
<dbReference type="FunFam" id="3.40.50.1820:FF:000005">
    <property type="entry name" value="Prolyl endopeptidase"/>
    <property type="match status" value="1"/>
</dbReference>
<evidence type="ECO:0000256" key="1">
    <source>
        <dbReference type="ARBA" id="ARBA00001070"/>
    </source>
</evidence>
<evidence type="ECO:0000256" key="6">
    <source>
        <dbReference type="ARBA" id="ARBA00022825"/>
    </source>
</evidence>
<evidence type="ECO:0000256" key="9">
    <source>
        <dbReference type="RuleBase" id="RU368024"/>
    </source>
</evidence>
<evidence type="ECO:0000313" key="14">
    <source>
        <dbReference type="Proteomes" id="UP000232875"/>
    </source>
</evidence>
<dbReference type="InterPro" id="IPR001375">
    <property type="entry name" value="Peptidase_S9_cat"/>
</dbReference>
<feature type="domain" description="Peptidase S9A N-terminal" evidence="12">
    <location>
        <begin position="30"/>
        <end position="468"/>
    </location>
</feature>
<proteinExistence type="inferred from homology"/>
<evidence type="ECO:0000256" key="2">
    <source>
        <dbReference type="ARBA" id="ARBA00005228"/>
    </source>
</evidence>
<evidence type="ECO:0000259" key="12">
    <source>
        <dbReference type="Pfam" id="PF02897"/>
    </source>
</evidence>
<comment type="catalytic activity">
    <reaction evidence="1">
        <text>Hydrolysis of Pro-|-Xaa &gt;&gt; Ala-|-Xaa in oligopeptides.</text>
        <dbReference type="EC" id="3.4.21.26"/>
    </reaction>
</comment>
<feature type="compositionally biased region" description="Basic and acidic residues" evidence="10">
    <location>
        <begin position="20"/>
        <end position="30"/>
    </location>
</feature>
<evidence type="ECO:0000256" key="3">
    <source>
        <dbReference type="ARBA" id="ARBA00011245"/>
    </source>
</evidence>
<comment type="catalytic activity">
    <reaction evidence="7">
        <text>a diacylglycerol + H2O = a monoacylglycerol + a fatty acid + H(+)</text>
        <dbReference type="Rhea" id="RHEA:32731"/>
        <dbReference type="ChEBI" id="CHEBI:15377"/>
        <dbReference type="ChEBI" id="CHEBI:15378"/>
        <dbReference type="ChEBI" id="CHEBI:17408"/>
        <dbReference type="ChEBI" id="CHEBI:18035"/>
        <dbReference type="ChEBI" id="CHEBI:28868"/>
    </reaction>
</comment>
<comment type="similarity">
    <text evidence="2 9">Belongs to the peptidase S9A family.</text>
</comment>
<keyword evidence="6 9" id="KW-0720">Serine protease</keyword>